<dbReference type="EMBL" id="JBHSAP010000018">
    <property type="protein sequence ID" value="MFC4078312.1"/>
    <property type="molecule type" value="Genomic_DNA"/>
</dbReference>
<evidence type="ECO:0008006" key="3">
    <source>
        <dbReference type="Google" id="ProtNLM"/>
    </source>
</evidence>
<protein>
    <recommendedName>
        <fullName evidence="3">Peptidase propeptide and YPEB domain-containing protein</fullName>
    </recommendedName>
</protein>
<dbReference type="Proteomes" id="UP001595843">
    <property type="component" value="Unassembled WGS sequence"/>
</dbReference>
<organism evidence="1 2">
    <name type="scientific">Salinithrix halophila</name>
    <dbReference type="NCBI Taxonomy" id="1485204"/>
    <lineage>
        <taxon>Bacteria</taxon>
        <taxon>Bacillati</taxon>
        <taxon>Bacillota</taxon>
        <taxon>Bacilli</taxon>
        <taxon>Bacillales</taxon>
        <taxon>Thermoactinomycetaceae</taxon>
        <taxon>Salinithrix</taxon>
    </lineage>
</organism>
<evidence type="ECO:0000313" key="1">
    <source>
        <dbReference type="EMBL" id="MFC4078312.1"/>
    </source>
</evidence>
<proteinExistence type="predicted"/>
<gene>
    <name evidence="1" type="ORF">ACFOUO_16055</name>
</gene>
<sequence>MLVGKEKGIDSIVGFKDFVYYPAKCTSCNYSGNYFWDRFSYYAGQGYTVGNSLSKARNDLVVKEGNDGGYGSYYIDGAVNYPSSTRLTSPDWGESWNSEPFGIDPFDPVALHVVATSEETIDGIEYKDIHTKEGVEIRRKANTNELVWLQAPTSTKGGQEPISKEEALEKGRSFAQEQVNGFKNMELVKAEEVIHIPGDTLYTFTWRPKNNGVWGASQVTAEVDRRTGAVVYFSANRKNASTDPLKVTKEEAIKMAKRVAGEGEIQGAIAEVWDKPRWVVTMDHGNRNTTINGQTLSFPSRTQVIVDGTTGDVERMMK</sequence>
<comment type="caution">
    <text evidence="1">The sequence shown here is derived from an EMBL/GenBank/DDBJ whole genome shotgun (WGS) entry which is preliminary data.</text>
</comment>
<reference evidence="2" key="1">
    <citation type="journal article" date="2019" name="Int. J. Syst. Evol. Microbiol.">
        <title>The Global Catalogue of Microorganisms (GCM) 10K type strain sequencing project: providing services to taxonomists for standard genome sequencing and annotation.</title>
        <authorList>
            <consortium name="The Broad Institute Genomics Platform"/>
            <consortium name="The Broad Institute Genome Sequencing Center for Infectious Disease"/>
            <person name="Wu L."/>
            <person name="Ma J."/>
        </authorList>
    </citation>
    <scope>NUCLEOTIDE SEQUENCE [LARGE SCALE GENOMIC DNA]</scope>
    <source>
        <strain evidence="2">IBRC-M 10813</strain>
    </source>
</reference>
<accession>A0ABV8JNH1</accession>
<keyword evidence="2" id="KW-1185">Reference proteome</keyword>
<name>A0ABV8JNH1_9BACL</name>
<evidence type="ECO:0000313" key="2">
    <source>
        <dbReference type="Proteomes" id="UP001595843"/>
    </source>
</evidence>